<dbReference type="Pfam" id="PF24877">
    <property type="entry name" value="ILV_EDD_C"/>
    <property type="match status" value="1"/>
</dbReference>
<evidence type="ECO:0000313" key="2">
    <source>
        <dbReference type="EMBL" id="AQX30049.1"/>
    </source>
</evidence>
<dbReference type="EC" id="4.2.1.9" evidence="2"/>
<sequence length="72" mass="8221">MEEGDIIEIDIPNRIIHLMVDDIEIVRRRAKMEEKGNTAWQPVEERKRKISKALKAYAAMTTSAAKGAVRNI</sequence>
<evidence type="ECO:0000313" key="3">
    <source>
        <dbReference type="Proteomes" id="UP000190811"/>
    </source>
</evidence>
<dbReference type="EMBL" id="CP019789">
    <property type="protein sequence ID" value="AQX30049.1"/>
    <property type="molecule type" value="Genomic_DNA"/>
</dbReference>
<proteinExistence type="predicted"/>
<dbReference type="GO" id="GO:0004160">
    <property type="term" value="F:dihydroxy-acid dehydratase activity"/>
    <property type="evidence" value="ECO:0007669"/>
    <property type="project" value="UniProtKB-EC"/>
</dbReference>
<gene>
    <name evidence="2" type="ORF">BscR1v2_000930</name>
</gene>
<dbReference type="InterPro" id="IPR056740">
    <property type="entry name" value="ILV_EDD_C"/>
</dbReference>
<organism evidence="2 3">
    <name type="scientific">Bartonella schoenbuchensis (strain DSM 13525 / NCTC 13165 / R1)</name>
    <dbReference type="NCBI Taxonomy" id="687861"/>
    <lineage>
        <taxon>Bacteria</taxon>
        <taxon>Pseudomonadati</taxon>
        <taxon>Pseudomonadota</taxon>
        <taxon>Alphaproteobacteria</taxon>
        <taxon>Hyphomicrobiales</taxon>
        <taxon>Bartonellaceae</taxon>
        <taxon>Bartonella</taxon>
    </lineage>
</organism>
<dbReference type="Proteomes" id="UP000190811">
    <property type="component" value="Chromosome"/>
</dbReference>
<dbReference type="STRING" id="687861.BscR1v2_000930"/>
<name>A0A1S6XN12_BARSR</name>
<reference evidence="3" key="1">
    <citation type="journal article" date="2017" name="Genome Biol. Evol.">
        <title>Evolutionary Dynamics of Pathoadaptation Revealed by Three Independent Acquisitions of the VirB/D4 Type IV Secretion System in Bartonella.</title>
        <authorList>
            <person name="Harms A."/>
            <person name="Segers F.H."/>
            <person name="Quebatte M."/>
            <person name="Mistl C."/>
            <person name="Manfredi P."/>
            <person name="Korner J."/>
            <person name="Chomel B.B."/>
            <person name="Kosoy M."/>
            <person name="Maruyama S."/>
            <person name="Engel P."/>
            <person name="Dehio C."/>
        </authorList>
    </citation>
    <scope>NUCLEOTIDE SEQUENCE [LARGE SCALE GENOMIC DNA]</scope>
    <source>
        <strain evidence="3">R1</strain>
    </source>
</reference>
<keyword evidence="2" id="KW-0456">Lyase</keyword>
<evidence type="ECO:0000259" key="1">
    <source>
        <dbReference type="Pfam" id="PF24877"/>
    </source>
</evidence>
<dbReference type="AlphaFoldDB" id="A0A1S6XN12"/>
<protein>
    <submittedName>
        <fullName evidence="2">Dihydroxy-acid dehydratase</fullName>
        <ecNumber evidence="2">4.2.1.9</ecNumber>
    </submittedName>
</protein>
<dbReference type="SUPFAM" id="SSF52016">
    <property type="entry name" value="LeuD/IlvD-like"/>
    <property type="match status" value="1"/>
</dbReference>
<feature type="domain" description="Dihydroxy-acid/6-phosphogluconate dehydratase C-terminal" evidence="1">
    <location>
        <begin position="2"/>
        <end position="68"/>
    </location>
</feature>
<accession>A0A1S6XN12</accession>